<evidence type="ECO:0000256" key="3">
    <source>
        <dbReference type="PROSITE-ProRule" id="PRU00708"/>
    </source>
</evidence>
<dbReference type="EMBL" id="JAQQAF010000005">
    <property type="protein sequence ID" value="KAJ8486548.1"/>
    <property type="molecule type" value="Genomic_DNA"/>
</dbReference>
<protein>
    <recommendedName>
        <fullName evidence="6">Pentacotripeptide-repeat region of PRORP domain-containing protein</fullName>
    </recommendedName>
</protein>
<organism evidence="4 5">
    <name type="scientific">Ensete ventricosum</name>
    <name type="common">Abyssinian banana</name>
    <name type="synonym">Musa ensete</name>
    <dbReference type="NCBI Taxonomy" id="4639"/>
    <lineage>
        <taxon>Eukaryota</taxon>
        <taxon>Viridiplantae</taxon>
        <taxon>Streptophyta</taxon>
        <taxon>Embryophyta</taxon>
        <taxon>Tracheophyta</taxon>
        <taxon>Spermatophyta</taxon>
        <taxon>Magnoliopsida</taxon>
        <taxon>Liliopsida</taxon>
        <taxon>Zingiberales</taxon>
        <taxon>Musaceae</taxon>
        <taxon>Ensete</taxon>
    </lineage>
</organism>
<feature type="repeat" description="PPR" evidence="3">
    <location>
        <begin position="409"/>
        <end position="443"/>
    </location>
</feature>
<dbReference type="PANTHER" id="PTHR47447">
    <property type="entry name" value="OS03G0856100 PROTEIN"/>
    <property type="match status" value="1"/>
</dbReference>
<dbReference type="Gene3D" id="1.25.40.10">
    <property type="entry name" value="Tetratricopeptide repeat domain"/>
    <property type="match status" value="4"/>
</dbReference>
<feature type="repeat" description="PPR" evidence="3">
    <location>
        <begin position="474"/>
        <end position="508"/>
    </location>
</feature>
<dbReference type="NCBIfam" id="TIGR00756">
    <property type="entry name" value="PPR"/>
    <property type="match status" value="6"/>
</dbReference>
<feature type="repeat" description="PPR" evidence="3">
    <location>
        <begin position="268"/>
        <end position="302"/>
    </location>
</feature>
<evidence type="ECO:0008006" key="6">
    <source>
        <dbReference type="Google" id="ProtNLM"/>
    </source>
</evidence>
<feature type="repeat" description="PPR" evidence="3">
    <location>
        <begin position="233"/>
        <end position="267"/>
    </location>
</feature>
<dbReference type="Proteomes" id="UP001222027">
    <property type="component" value="Unassembled WGS sequence"/>
</dbReference>
<evidence type="ECO:0000256" key="1">
    <source>
        <dbReference type="ARBA" id="ARBA00007626"/>
    </source>
</evidence>
<dbReference type="Pfam" id="PF13041">
    <property type="entry name" value="PPR_2"/>
    <property type="match status" value="3"/>
</dbReference>
<evidence type="ECO:0000313" key="4">
    <source>
        <dbReference type="EMBL" id="KAJ8486548.1"/>
    </source>
</evidence>
<dbReference type="Pfam" id="PF01535">
    <property type="entry name" value="PPR"/>
    <property type="match status" value="1"/>
</dbReference>
<dbReference type="Pfam" id="PF13812">
    <property type="entry name" value="PPR_3"/>
    <property type="match status" value="2"/>
</dbReference>
<feature type="repeat" description="PPR" evidence="3">
    <location>
        <begin position="374"/>
        <end position="408"/>
    </location>
</feature>
<comment type="caution">
    <text evidence="4">The sequence shown here is derived from an EMBL/GenBank/DDBJ whole genome shotgun (WGS) entry which is preliminary data.</text>
</comment>
<sequence length="527" mass="59802">MIKISFSIRRDHAVLACYCKSGVAYRQQSSMLACDQEVRFSTNEYLQKQLPLGSPVIQPELGVEIRHDLSCSNSERQFQLSEGKLLFLEEQDEELLSKRILILSRVNKVKSALEMFTSMTASGLRPNAHACNSLLSSLVRNGSHNDALKMFEIMNKKGMATSHTFSLVLKAVASAQGCNSALEMFKAMEEEDISKTFDVIVYNTMISICGKSRNWIETERTWRKLRQNAVRSTMITYELLVSIFVQCGQPELAVDAYYDMIQSGLEPSEDILKAILSSCTKEGKWDLGLNIFQKMLDSGIKPNMIAFNSMINCLGKAGKDDLAFKVYYLLKSVGHKPDGYTWSALLCALYRSNRYADAIQLFEGIKTGQYVDLNAHLYNMALMSCQRLGLWERSLQLLWQMEKSGIQMSTTSYNHVISACEVAREPKVALQVYRHMIQQKCAPDTFTYLSLIRSCIWGSLWIEIEEIMEVVAPNSSLYNALIHGFCLRGKIEVAKKMYKKMRSIGLQPDGKTRALMLQHLPCDSRRR</sequence>
<keyword evidence="2" id="KW-0677">Repeat</keyword>
<dbReference type="InterPro" id="IPR002885">
    <property type="entry name" value="PPR_rpt"/>
</dbReference>
<name>A0AAV8QZY8_ENSVE</name>
<feature type="repeat" description="PPR" evidence="3">
    <location>
        <begin position="303"/>
        <end position="337"/>
    </location>
</feature>
<reference evidence="4 5" key="1">
    <citation type="submission" date="2022-12" db="EMBL/GenBank/DDBJ databases">
        <title>Chromosome-scale assembly of the Ensete ventricosum genome.</title>
        <authorList>
            <person name="Dussert Y."/>
            <person name="Stocks J."/>
            <person name="Wendawek A."/>
            <person name="Woldeyes F."/>
            <person name="Nichols R.A."/>
            <person name="Borrell J.S."/>
        </authorList>
    </citation>
    <scope>NUCLEOTIDE SEQUENCE [LARGE SCALE GENOMIC DNA]</scope>
    <source>
        <strain evidence="5">cv. Maze</strain>
        <tissue evidence="4">Seeds</tissue>
    </source>
</reference>
<comment type="similarity">
    <text evidence="1">Belongs to the PPR family. P subfamily.</text>
</comment>
<keyword evidence="5" id="KW-1185">Reference proteome</keyword>
<dbReference type="SUPFAM" id="SSF81901">
    <property type="entry name" value="HCP-like"/>
    <property type="match status" value="1"/>
</dbReference>
<evidence type="ECO:0000313" key="5">
    <source>
        <dbReference type="Proteomes" id="UP001222027"/>
    </source>
</evidence>
<proteinExistence type="inferred from homology"/>
<evidence type="ECO:0000256" key="2">
    <source>
        <dbReference type="ARBA" id="ARBA00022737"/>
    </source>
</evidence>
<dbReference type="AlphaFoldDB" id="A0AAV8QZY8"/>
<feature type="repeat" description="PPR" evidence="3">
    <location>
        <begin position="127"/>
        <end position="161"/>
    </location>
</feature>
<dbReference type="PROSITE" id="PS51375">
    <property type="entry name" value="PPR"/>
    <property type="match status" value="8"/>
</dbReference>
<gene>
    <name evidence="4" type="ORF">OPV22_019033</name>
</gene>
<dbReference type="PANTHER" id="PTHR47447:SF24">
    <property type="entry name" value="PENTATRICOPEPTIDE REPEAT-CONTAINING PROTEIN"/>
    <property type="match status" value="1"/>
</dbReference>
<feature type="repeat" description="PPR" evidence="3">
    <location>
        <begin position="198"/>
        <end position="232"/>
    </location>
</feature>
<dbReference type="InterPro" id="IPR011990">
    <property type="entry name" value="TPR-like_helical_dom_sf"/>
</dbReference>
<accession>A0AAV8QZY8</accession>